<evidence type="ECO:0000259" key="3">
    <source>
        <dbReference type="Pfam" id="PF00501"/>
    </source>
</evidence>
<keyword evidence="6" id="KW-1185">Reference proteome</keyword>
<protein>
    <submittedName>
        <fullName evidence="5">Acetyl-CoA synthetase-like protein</fullName>
    </submittedName>
</protein>
<dbReference type="EMBL" id="MU151079">
    <property type="protein sequence ID" value="KAF9451833.1"/>
    <property type="molecule type" value="Genomic_DNA"/>
</dbReference>
<dbReference type="PANTHER" id="PTHR24096">
    <property type="entry name" value="LONG-CHAIN-FATTY-ACID--COA LIGASE"/>
    <property type="match status" value="1"/>
</dbReference>
<organism evidence="5 6">
    <name type="scientific">Macrolepiota fuliginosa MF-IS2</name>
    <dbReference type="NCBI Taxonomy" id="1400762"/>
    <lineage>
        <taxon>Eukaryota</taxon>
        <taxon>Fungi</taxon>
        <taxon>Dikarya</taxon>
        <taxon>Basidiomycota</taxon>
        <taxon>Agaricomycotina</taxon>
        <taxon>Agaricomycetes</taxon>
        <taxon>Agaricomycetidae</taxon>
        <taxon>Agaricales</taxon>
        <taxon>Agaricineae</taxon>
        <taxon>Agaricaceae</taxon>
        <taxon>Macrolepiota</taxon>
    </lineage>
</organism>
<dbReference type="Proteomes" id="UP000807342">
    <property type="component" value="Unassembled WGS sequence"/>
</dbReference>
<dbReference type="PROSITE" id="PS00455">
    <property type="entry name" value="AMP_BINDING"/>
    <property type="match status" value="1"/>
</dbReference>
<evidence type="ECO:0000256" key="1">
    <source>
        <dbReference type="ARBA" id="ARBA00006432"/>
    </source>
</evidence>
<dbReference type="InterPro" id="IPR020845">
    <property type="entry name" value="AMP-binding_CS"/>
</dbReference>
<dbReference type="AlphaFoldDB" id="A0A9P5XI53"/>
<dbReference type="InterPro" id="IPR025110">
    <property type="entry name" value="AMP-bd_C"/>
</dbReference>
<evidence type="ECO:0000313" key="6">
    <source>
        <dbReference type="Proteomes" id="UP000807342"/>
    </source>
</evidence>
<dbReference type="InterPro" id="IPR000873">
    <property type="entry name" value="AMP-dep_synth/lig_dom"/>
</dbReference>
<feature type="domain" description="AMP-dependent synthetase/ligase" evidence="3">
    <location>
        <begin position="31"/>
        <end position="421"/>
    </location>
</feature>
<dbReference type="Pfam" id="PF13193">
    <property type="entry name" value="AMP-binding_C"/>
    <property type="match status" value="1"/>
</dbReference>
<keyword evidence="2" id="KW-0436">Ligase</keyword>
<gene>
    <name evidence="5" type="ORF">P691DRAFT_806485</name>
</gene>
<dbReference type="InterPro" id="IPR045851">
    <property type="entry name" value="AMP-bd_C_sf"/>
</dbReference>
<comment type="similarity">
    <text evidence="1">Belongs to the ATP-dependent AMP-binding enzyme family.</text>
</comment>
<evidence type="ECO:0000259" key="4">
    <source>
        <dbReference type="Pfam" id="PF13193"/>
    </source>
</evidence>
<dbReference type="Pfam" id="PF00501">
    <property type="entry name" value="AMP-binding"/>
    <property type="match status" value="1"/>
</dbReference>
<reference evidence="5" key="1">
    <citation type="submission" date="2020-11" db="EMBL/GenBank/DDBJ databases">
        <authorList>
            <consortium name="DOE Joint Genome Institute"/>
            <person name="Ahrendt S."/>
            <person name="Riley R."/>
            <person name="Andreopoulos W."/>
            <person name="Labutti K."/>
            <person name="Pangilinan J."/>
            <person name="Ruiz-Duenas F.J."/>
            <person name="Barrasa J.M."/>
            <person name="Sanchez-Garcia M."/>
            <person name="Camarero S."/>
            <person name="Miyauchi S."/>
            <person name="Serrano A."/>
            <person name="Linde D."/>
            <person name="Babiker R."/>
            <person name="Drula E."/>
            <person name="Ayuso-Fernandez I."/>
            <person name="Pacheco R."/>
            <person name="Padilla G."/>
            <person name="Ferreira P."/>
            <person name="Barriuso J."/>
            <person name="Kellner H."/>
            <person name="Castanera R."/>
            <person name="Alfaro M."/>
            <person name="Ramirez L."/>
            <person name="Pisabarro A.G."/>
            <person name="Kuo A."/>
            <person name="Tritt A."/>
            <person name="Lipzen A."/>
            <person name="He G."/>
            <person name="Yan M."/>
            <person name="Ng V."/>
            <person name="Cullen D."/>
            <person name="Martin F."/>
            <person name="Rosso M.-N."/>
            <person name="Henrissat B."/>
            <person name="Hibbett D."/>
            <person name="Martinez A.T."/>
            <person name="Grigoriev I.V."/>
        </authorList>
    </citation>
    <scope>NUCLEOTIDE SEQUENCE</scope>
    <source>
        <strain evidence="5">MF-IS2</strain>
    </source>
</reference>
<evidence type="ECO:0000256" key="2">
    <source>
        <dbReference type="ARBA" id="ARBA00022598"/>
    </source>
</evidence>
<sequence>MPHLRSLYPDPLPVPDYLNIYETIIGQPQHDEWPDYIVHIDEETGQSRTFKDLRKRINDLASVLGGPVAQGGLGLKAEDGDVVGIMSDNSSDYMVLVIALLKIAVPFTLISCYSTPFELKHALGIAKVKRLFTASHYIPKALPVVEEVGIPRAAVYTMDFQIKAHESLDGFIKKANITNIPHSGARIVPKDTLAFLFFSSGTTGLPKAVKISHGNLLFAYRQAAVLQQHRLAVMKPPTPSTPDGLPVILAFLPMHHTFGLHLYCIRGFMVPTRFVIFRKWNVAQVLKAVPIYKATQLSMVPSMWYQVVNHPDFEKTDFNSVLGVHSGAAHLPKEIAAKVLRYTPNNTFFSDGYGMSETTVSAIVRPLPGTLNGRLKDVPNTLGVLLPGMEARIVREDGSEADFDEVGELWLKGGNIVSGYFDDIQATKTTFVDGWLRTGDQFRIDRGHYFSFADRAKDTLKVSGSQVSPVEIEEVLRAHPQKLVSDVTVAGVAGSGRTVDEKVPRAWIVLSGNGKKVGAAEVVQELERWHQANLSKYKWLRGGIEVIEEIPKSPTGKTLRRILQDEYERRAKSKSKL</sequence>
<comment type="caution">
    <text evidence="5">The sequence shown here is derived from an EMBL/GenBank/DDBJ whole genome shotgun (WGS) entry which is preliminary data.</text>
</comment>
<dbReference type="OrthoDB" id="1898221at2759"/>
<dbReference type="Gene3D" id="3.40.50.980">
    <property type="match status" value="2"/>
</dbReference>
<name>A0A9P5XI53_9AGAR</name>
<dbReference type="Gene3D" id="2.30.38.10">
    <property type="entry name" value="Luciferase, Domain 3"/>
    <property type="match status" value="1"/>
</dbReference>
<proteinExistence type="inferred from homology"/>
<dbReference type="Gene3D" id="3.30.300.30">
    <property type="match status" value="1"/>
</dbReference>
<accession>A0A9P5XI53</accession>
<dbReference type="PANTHER" id="PTHR24096:SF149">
    <property type="entry name" value="AMP-BINDING DOMAIN-CONTAINING PROTEIN-RELATED"/>
    <property type="match status" value="1"/>
</dbReference>
<evidence type="ECO:0000313" key="5">
    <source>
        <dbReference type="EMBL" id="KAF9451833.1"/>
    </source>
</evidence>
<dbReference type="SUPFAM" id="SSF56801">
    <property type="entry name" value="Acetyl-CoA synthetase-like"/>
    <property type="match status" value="1"/>
</dbReference>
<dbReference type="GO" id="GO:0016405">
    <property type="term" value="F:CoA-ligase activity"/>
    <property type="evidence" value="ECO:0007669"/>
    <property type="project" value="TreeGrafter"/>
</dbReference>
<feature type="domain" description="AMP-binding enzyme C-terminal" evidence="4">
    <location>
        <begin position="471"/>
        <end position="557"/>
    </location>
</feature>